<name>A0ABM8AKK2_9DEIO</name>
<reference evidence="2" key="1">
    <citation type="submission" date="2022-07" db="EMBL/GenBank/DDBJ databases">
        <title>Complete Genome Sequence of the Radioresistant Bacterium Deinococcus aetherius ST0316, Isolated from the Air Dust collected in Lower Stratosphere above Japan.</title>
        <authorList>
            <person name="Satoh K."/>
            <person name="Hagiwara K."/>
            <person name="Katsumata K."/>
            <person name="Kubo A."/>
            <person name="Yokobori S."/>
            <person name="Yamagishi A."/>
            <person name="Oono Y."/>
            <person name="Narumi I."/>
        </authorList>
    </citation>
    <scope>NUCLEOTIDE SEQUENCE</scope>
    <source>
        <strain evidence="2">ST0316</strain>
        <plasmid evidence="2">pDAETH-2</plasmid>
    </source>
</reference>
<dbReference type="EMBL" id="AP026562">
    <property type="protein sequence ID" value="BDP44259.1"/>
    <property type="molecule type" value="Genomic_DNA"/>
</dbReference>
<feature type="domain" description="Transposase IS4-like" evidence="1">
    <location>
        <begin position="121"/>
        <end position="313"/>
    </location>
</feature>
<evidence type="ECO:0000259" key="1">
    <source>
        <dbReference type="Pfam" id="PF01609"/>
    </source>
</evidence>
<accession>A0ABM8AKK2</accession>
<dbReference type="PANTHER" id="PTHR33627">
    <property type="entry name" value="TRANSPOSASE"/>
    <property type="match status" value="1"/>
</dbReference>
<dbReference type="PANTHER" id="PTHR33627:SF1">
    <property type="entry name" value="TRANSPOSASE"/>
    <property type="match status" value="1"/>
</dbReference>
<evidence type="ECO:0000313" key="3">
    <source>
        <dbReference type="Proteomes" id="UP001064971"/>
    </source>
</evidence>
<dbReference type="SUPFAM" id="SSF53098">
    <property type="entry name" value="Ribonuclease H-like"/>
    <property type="match status" value="1"/>
</dbReference>
<dbReference type="InterPro" id="IPR012337">
    <property type="entry name" value="RNaseH-like_sf"/>
</dbReference>
<dbReference type="InterPro" id="IPR039365">
    <property type="entry name" value="IS701-like"/>
</dbReference>
<sequence length="370" mass="41526">MTSNFAGSAPPQTADALLAIPTSPYQKRSLEAALGLFLDLKTKKALHRAHTVRASALSRLLNVYEWNTAACWTTLVQAQWDALLLAARRKHHPRLRLCVDLTSVPKTGRELPFVRVQGEVYGIHLVVLYAVYGDLKLPVGYRVYRWKPMGFHRGQGSPSPVRLALELLSTVPAEVCERFDVWVLADSGFESAAFLQGVRDLGFEFVVGVRSTRRTDHPGHVTVQDCEHGSWIHLANWPWDTLTLARVDRGQRTFFSVASQLLPGDLVAREGARRWAIESFFKEAKHGFGLNRFALRTAQGLDRWVLLVFAAFTLAMLCRADSLSLEQAAEVAARMALPLLVVQRLAVQVWQEEEFLRQHGYALSLSRCKT</sequence>
<dbReference type="Pfam" id="PF01609">
    <property type="entry name" value="DDE_Tnp_1"/>
    <property type="match status" value="1"/>
</dbReference>
<gene>
    <name evidence="2" type="ORF">DAETH_42280</name>
</gene>
<evidence type="ECO:0000313" key="2">
    <source>
        <dbReference type="EMBL" id="BDP44259.1"/>
    </source>
</evidence>
<keyword evidence="2" id="KW-0614">Plasmid</keyword>
<dbReference type="Proteomes" id="UP001064971">
    <property type="component" value="Plasmid pDAETH-2"/>
</dbReference>
<protein>
    <recommendedName>
        <fullName evidence="1">Transposase IS4-like domain-containing protein</fullName>
    </recommendedName>
</protein>
<keyword evidence="3" id="KW-1185">Reference proteome</keyword>
<dbReference type="InterPro" id="IPR002559">
    <property type="entry name" value="Transposase_11"/>
</dbReference>
<proteinExistence type="predicted"/>
<geneLocation type="plasmid" evidence="2 3">
    <name>pDAETH-2</name>
</geneLocation>
<organism evidence="2 3">
    <name type="scientific">Deinococcus aetherius</name>
    <dbReference type="NCBI Taxonomy" id="200252"/>
    <lineage>
        <taxon>Bacteria</taxon>
        <taxon>Thermotogati</taxon>
        <taxon>Deinococcota</taxon>
        <taxon>Deinococci</taxon>
        <taxon>Deinococcales</taxon>
        <taxon>Deinococcaceae</taxon>
        <taxon>Deinococcus</taxon>
    </lineage>
</organism>